<dbReference type="Pfam" id="PF04542">
    <property type="entry name" value="Sigma70_r2"/>
    <property type="match status" value="1"/>
</dbReference>
<evidence type="ECO:0000313" key="9">
    <source>
        <dbReference type="Proteomes" id="UP000177124"/>
    </source>
</evidence>
<evidence type="ECO:0000256" key="4">
    <source>
        <dbReference type="ARBA" id="ARBA00023125"/>
    </source>
</evidence>
<reference evidence="8 9" key="1">
    <citation type="journal article" date="2016" name="Nat. Commun.">
        <title>Thousands of microbial genomes shed light on interconnected biogeochemical processes in an aquifer system.</title>
        <authorList>
            <person name="Anantharaman K."/>
            <person name="Brown C.T."/>
            <person name="Hug L.A."/>
            <person name="Sharon I."/>
            <person name="Castelle C.J."/>
            <person name="Probst A.J."/>
            <person name="Thomas B.C."/>
            <person name="Singh A."/>
            <person name="Wilkins M.J."/>
            <person name="Karaoz U."/>
            <person name="Brodie E.L."/>
            <person name="Williams K.H."/>
            <person name="Hubbard S.S."/>
            <person name="Banfield J.F."/>
        </authorList>
    </citation>
    <scope>NUCLEOTIDE SEQUENCE [LARGE SCALE GENOMIC DNA]</scope>
</reference>
<accession>A0A1F5GDJ4</accession>
<evidence type="ECO:0008006" key="10">
    <source>
        <dbReference type="Google" id="ProtNLM"/>
    </source>
</evidence>
<evidence type="ECO:0000313" key="8">
    <source>
        <dbReference type="EMBL" id="OGD89907.1"/>
    </source>
</evidence>
<dbReference type="InterPro" id="IPR039425">
    <property type="entry name" value="RNA_pol_sigma-70-like"/>
</dbReference>
<dbReference type="PANTHER" id="PTHR43133">
    <property type="entry name" value="RNA POLYMERASE ECF-TYPE SIGMA FACTO"/>
    <property type="match status" value="1"/>
</dbReference>
<dbReference type="InterPro" id="IPR013325">
    <property type="entry name" value="RNA_pol_sigma_r2"/>
</dbReference>
<keyword evidence="5" id="KW-0804">Transcription</keyword>
<dbReference type="NCBIfam" id="TIGR02937">
    <property type="entry name" value="sigma70-ECF"/>
    <property type="match status" value="1"/>
</dbReference>
<dbReference type="GO" id="GO:0016987">
    <property type="term" value="F:sigma factor activity"/>
    <property type="evidence" value="ECO:0007669"/>
    <property type="project" value="UniProtKB-KW"/>
</dbReference>
<keyword evidence="2" id="KW-0805">Transcription regulation</keyword>
<keyword evidence="4" id="KW-0238">DNA-binding</keyword>
<dbReference type="AlphaFoldDB" id="A0A1F5GDJ4"/>
<organism evidence="8 9">
    <name type="scientific">Candidatus Curtissbacteria bacterium RIFCSPHIGHO2_02_FULL_42_15</name>
    <dbReference type="NCBI Taxonomy" id="1797716"/>
    <lineage>
        <taxon>Bacteria</taxon>
        <taxon>Candidatus Curtissiibacteriota</taxon>
    </lineage>
</organism>
<dbReference type="STRING" id="1797716.A3D07_01175"/>
<dbReference type="SUPFAM" id="SSF88946">
    <property type="entry name" value="Sigma2 domain of RNA polymerase sigma factors"/>
    <property type="match status" value="1"/>
</dbReference>
<dbReference type="InterPro" id="IPR007630">
    <property type="entry name" value="RNA_pol_sigma70_r4"/>
</dbReference>
<feature type="domain" description="RNA polymerase sigma-70 region 2" evidence="6">
    <location>
        <begin position="11"/>
        <end position="75"/>
    </location>
</feature>
<dbReference type="Gene3D" id="1.10.10.10">
    <property type="entry name" value="Winged helix-like DNA-binding domain superfamily/Winged helix DNA-binding domain"/>
    <property type="match status" value="1"/>
</dbReference>
<evidence type="ECO:0000256" key="1">
    <source>
        <dbReference type="ARBA" id="ARBA00010641"/>
    </source>
</evidence>
<dbReference type="InterPro" id="IPR014284">
    <property type="entry name" value="RNA_pol_sigma-70_dom"/>
</dbReference>
<sequence>MAREDDFSEVYRKYSDKIFRYLYWQSKNFHLAEDLTSEVFTRAWESWDSLRKDFLQAWLFRVAHNLLVDWYRKKKEVSINERNVGFYDENLLEKLGNDEQVDGLWKALNSLPENLKSVAILRFVEELSAREVAVILSVSEVNVRVLQHRALVKLKEVMNDAK</sequence>
<evidence type="ECO:0000259" key="6">
    <source>
        <dbReference type="Pfam" id="PF04542"/>
    </source>
</evidence>
<dbReference type="InterPro" id="IPR036388">
    <property type="entry name" value="WH-like_DNA-bd_sf"/>
</dbReference>
<dbReference type="EMBL" id="MFBF01000059">
    <property type="protein sequence ID" value="OGD89907.1"/>
    <property type="molecule type" value="Genomic_DNA"/>
</dbReference>
<dbReference type="SUPFAM" id="SSF88659">
    <property type="entry name" value="Sigma3 and sigma4 domains of RNA polymerase sigma factors"/>
    <property type="match status" value="1"/>
</dbReference>
<evidence type="ECO:0000256" key="5">
    <source>
        <dbReference type="ARBA" id="ARBA00023163"/>
    </source>
</evidence>
<dbReference type="Gene3D" id="1.10.1740.10">
    <property type="match status" value="1"/>
</dbReference>
<evidence type="ECO:0000256" key="2">
    <source>
        <dbReference type="ARBA" id="ARBA00023015"/>
    </source>
</evidence>
<keyword evidence="3" id="KW-0731">Sigma factor</keyword>
<dbReference type="InterPro" id="IPR007627">
    <property type="entry name" value="RNA_pol_sigma70_r2"/>
</dbReference>
<evidence type="ECO:0000259" key="7">
    <source>
        <dbReference type="Pfam" id="PF04545"/>
    </source>
</evidence>
<gene>
    <name evidence="8" type="ORF">A3D07_01175</name>
</gene>
<comment type="similarity">
    <text evidence="1">Belongs to the sigma-70 factor family. ECF subfamily.</text>
</comment>
<dbReference type="CDD" id="cd06171">
    <property type="entry name" value="Sigma70_r4"/>
    <property type="match status" value="1"/>
</dbReference>
<evidence type="ECO:0000256" key="3">
    <source>
        <dbReference type="ARBA" id="ARBA00023082"/>
    </source>
</evidence>
<protein>
    <recommendedName>
        <fullName evidence="10">RNA polymerase subunit sigma-24</fullName>
    </recommendedName>
</protein>
<comment type="caution">
    <text evidence="8">The sequence shown here is derived from an EMBL/GenBank/DDBJ whole genome shotgun (WGS) entry which is preliminary data.</text>
</comment>
<dbReference type="GO" id="GO:0006352">
    <property type="term" value="P:DNA-templated transcription initiation"/>
    <property type="evidence" value="ECO:0007669"/>
    <property type="project" value="InterPro"/>
</dbReference>
<feature type="domain" description="RNA polymerase sigma-70 region 4" evidence="7">
    <location>
        <begin position="107"/>
        <end position="156"/>
    </location>
</feature>
<name>A0A1F5GDJ4_9BACT</name>
<dbReference type="GO" id="GO:0003677">
    <property type="term" value="F:DNA binding"/>
    <property type="evidence" value="ECO:0007669"/>
    <property type="project" value="UniProtKB-KW"/>
</dbReference>
<dbReference type="PANTHER" id="PTHR43133:SF8">
    <property type="entry name" value="RNA POLYMERASE SIGMA FACTOR HI_1459-RELATED"/>
    <property type="match status" value="1"/>
</dbReference>
<proteinExistence type="inferred from homology"/>
<dbReference type="InterPro" id="IPR013324">
    <property type="entry name" value="RNA_pol_sigma_r3/r4-like"/>
</dbReference>
<dbReference type="Proteomes" id="UP000177124">
    <property type="component" value="Unassembled WGS sequence"/>
</dbReference>
<dbReference type="Pfam" id="PF04545">
    <property type="entry name" value="Sigma70_r4"/>
    <property type="match status" value="1"/>
</dbReference>